<sequence>MPKVVEHQLHPLGWETDPEEERIRFSSLDYLAACLYNSYAIFFRLKDDSKEEKTKVAEILKGGLERTLAQCRHLVGTIEKNQDNDDHSFVKKRQSTVKFIVKYFDASDNVPSLSEIEAAHFASSLLGDTNRFVVDGMSYGERPECLPSANPVVSAFQANFIPGGGLIFVTNSHHYANDVEGWANFIRQLAENCHALSHNTSPPNWDPSNLDATRFTAVDFPSASKVDGPKSPDRHPLLREHVSLLFHLPPSKAAELKKLAAPSPPDPSSDETSTADPAQPPWISTYDAFIALLWRTLARHRTPLYNPSPSDTPLFFEGINMRRRASPPVAPRQQRNLFLAASATTAPPTLTVSQITSGSTPLSTLAAKIRSMTNTMDQAALDQTLGAIAPVRDKTCLFTRVNSFPPMTLAVTDWRDANVCGVDFGFGGTVLGFRHFFDREVSEGLLVVYPPRRGEGEGCEFVVTVEREAVGGLLEDGEMKRFFEFKGYEVEGR</sequence>
<accession>A0AA39YDZ4</accession>
<dbReference type="InterPro" id="IPR051283">
    <property type="entry name" value="Sec_Metabolite_Acyltrans"/>
</dbReference>
<evidence type="ECO:0000313" key="4">
    <source>
        <dbReference type="Proteomes" id="UP001174936"/>
    </source>
</evidence>
<dbReference type="Proteomes" id="UP001174936">
    <property type="component" value="Unassembled WGS sequence"/>
</dbReference>
<dbReference type="GO" id="GO:0016740">
    <property type="term" value="F:transferase activity"/>
    <property type="evidence" value="ECO:0007669"/>
    <property type="project" value="UniProtKB-KW"/>
</dbReference>
<protein>
    <submittedName>
        <fullName evidence="3">Transferase</fullName>
    </submittedName>
</protein>
<reference evidence="3" key="1">
    <citation type="submission" date="2023-06" db="EMBL/GenBank/DDBJ databases">
        <title>Genome-scale phylogeny and comparative genomics of the fungal order Sordariales.</title>
        <authorList>
            <consortium name="Lawrence Berkeley National Laboratory"/>
            <person name="Hensen N."/>
            <person name="Bonometti L."/>
            <person name="Westerberg I."/>
            <person name="Brannstrom I.O."/>
            <person name="Guillou S."/>
            <person name="Cros-Aarteil S."/>
            <person name="Calhoun S."/>
            <person name="Haridas S."/>
            <person name="Kuo A."/>
            <person name="Mondo S."/>
            <person name="Pangilinan J."/>
            <person name="Riley R."/>
            <person name="Labutti K."/>
            <person name="Andreopoulos B."/>
            <person name="Lipzen A."/>
            <person name="Chen C."/>
            <person name="Yanf M."/>
            <person name="Daum C."/>
            <person name="Ng V."/>
            <person name="Clum A."/>
            <person name="Steindorff A."/>
            <person name="Ohm R."/>
            <person name="Martin F."/>
            <person name="Silar P."/>
            <person name="Natvig D."/>
            <person name="Lalanne C."/>
            <person name="Gautier V."/>
            <person name="Ament-Velasquez S.L."/>
            <person name="Kruys A."/>
            <person name="Hutchinson M.I."/>
            <person name="Powell A.J."/>
            <person name="Barry K."/>
            <person name="Miller A.N."/>
            <person name="Grigoriev I.V."/>
            <person name="Debuchy R."/>
            <person name="Gladieux P."/>
            <person name="Thoren M.H."/>
            <person name="Johannesson H."/>
        </authorList>
    </citation>
    <scope>NUCLEOTIDE SEQUENCE</scope>
    <source>
        <strain evidence="3">SMH2532-1</strain>
    </source>
</reference>
<name>A0AA39YDZ4_9PEZI</name>
<keyword evidence="1 3" id="KW-0808">Transferase</keyword>
<dbReference type="AlphaFoldDB" id="A0AA39YDZ4"/>
<keyword evidence="4" id="KW-1185">Reference proteome</keyword>
<evidence type="ECO:0000313" key="3">
    <source>
        <dbReference type="EMBL" id="KAK0649752.1"/>
    </source>
</evidence>
<gene>
    <name evidence="3" type="ORF">B0T16DRAFT_324163</name>
</gene>
<dbReference type="EMBL" id="JAULSV010000003">
    <property type="protein sequence ID" value="KAK0649752.1"/>
    <property type="molecule type" value="Genomic_DNA"/>
</dbReference>
<dbReference type="PANTHER" id="PTHR31896">
    <property type="entry name" value="FAMILY REGULATORY PROTEIN, PUTATIVE (AFU_ORTHOLOGUE AFUA_3G14730)-RELATED"/>
    <property type="match status" value="1"/>
</dbReference>
<evidence type="ECO:0000256" key="2">
    <source>
        <dbReference type="SAM" id="MobiDB-lite"/>
    </source>
</evidence>
<dbReference type="Pfam" id="PF02458">
    <property type="entry name" value="Transferase"/>
    <property type="match status" value="1"/>
</dbReference>
<proteinExistence type="predicted"/>
<dbReference type="InterPro" id="IPR023213">
    <property type="entry name" value="CAT-like_dom_sf"/>
</dbReference>
<feature type="region of interest" description="Disordered" evidence="2">
    <location>
        <begin position="257"/>
        <end position="280"/>
    </location>
</feature>
<evidence type="ECO:0000256" key="1">
    <source>
        <dbReference type="ARBA" id="ARBA00022679"/>
    </source>
</evidence>
<dbReference type="PANTHER" id="PTHR31896:SF13">
    <property type="entry name" value="TRICHOTHECENE 3-O-ACETYLTRANSFERASE"/>
    <property type="match status" value="1"/>
</dbReference>
<organism evidence="3 4">
    <name type="scientific">Cercophora newfieldiana</name>
    <dbReference type="NCBI Taxonomy" id="92897"/>
    <lineage>
        <taxon>Eukaryota</taxon>
        <taxon>Fungi</taxon>
        <taxon>Dikarya</taxon>
        <taxon>Ascomycota</taxon>
        <taxon>Pezizomycotina</taxon>
        <taxon>Sordariomycetes</taxon>
        <taxon>Sordariomycetidae</taxon>
        <taxon>Sordariales</taxon>
        <taxon>Lasiosphaeriaceae</taxon>
        <taxon>Cercophora</taxon>
    </lineage>
</organism>
<comment type="caution">
    <text evidence="3">The sequence shown here is derived from an EMBL/GenBank/DDBJ whole genome shotgun (WGS) entry which is preliminary data.</text>
</comment>
<dbReference type="Gene3D" id="3.30.559.10">
    <property type="entry name" value="Chloramphenicol acetyltransferase-like domain"/>
    <property type="match status" value="2"/>
</dbReference>